<feature type="domain" description="Beta-lactamase-related" evidence="1">
    <location>
        <begin position="18"/>
        <end position="316"/>
    </location>
</feature>
<dbReference type="Gene3D" id="3.40.710.10">
    <property type="entry name" value="DD-peptidase/beta-lactamase superfamily"/>
    <property type="match status" value="1"/>
</dbReference>
<dbReference type="EMBL" id="LIBJ01000180">
    <property type="protein sequence ID" value="KRO47237.1"/>
    <property type="molecule type" value="Genomic_DNA"/>
</dbReference>
<dbReference type="InterPro" id="IPR012338">
    <property type="entry name" value="Beta-lactam/transpept-like"/>
</dbReference>
<evidence type="ECO:0000313" key="3">
    <source>
        <dbReference type="Proteomes" id="UP000051017"/>
    </source>
</evidence>
<sequence>MSRELLVSPGFESVAKVFSKYHKDELAGASFAATVNGTQVVDLWGGVKSDGAPWSDDTVCVIASGTKGICTVAVLMCVERGLLNLEAPIESIWPEFAAGGKGQVLIGDALAHMAGVPGIERKITAQEISDPILMAQMVAQQHPFVPVGSPTYHALTFGWIASELVRRVDGRSIGKFVRDEIAQPLQLDLHIGAADDVLPRIAKTTRAKNYNYTALLPGSAIDPRLLHVYGMTPVELSESADFAKIELPGGGGVASAYAMSRLYAMLVSGGELDGVRLLQPETIEIARRERSVGNDALSGRQLRFGIGFEINPNPSRLGMAPDAFG</sequence>
<protein>
    <recommendedName>
        <fullName evidence="1">Beta-lactamase-related domain-containing protein</fullName>
    </recommendedName>
</protein>
<dbReference type="SUPFAM" id="SSF56601">
    <property type="entry name" value="beta-lactamase/transpeptidase-like"/>
    <property type="match status" value="1"/>
</dbReference>
<dbReference type="InterPro" id="IPR001466">
    <property type="entry name" value="Beta-lactam-related"/>
</dbReference>
<organism evidence="2 3">
    <name type="scientific">Acidimicrobiia bacterium BACL6 MAG-120924-bin43</name>
    <dbReference type="NCBI Taxonomy" id="1655583"/>
    <lineage>
        <taxon>Bacteria</taxon>
        <taxon>Bacillati</taxon>
        <taxon>Actinomycetota</taxon>
        <taxon>Acidimicrobiia</taxon>
        <taxon>acIV cluster</taxon>
    </lineage>
</organism>
<comment type="caution">
    <text evidence="2">The sequence shown here is derived from an EMBL/GenBank/DDBJ whole genome shotgun (WGS) entry which is preliminary data.</text>
</comment>
<accession>A0A0R2QAJ1</accession>
<evidence type="ECO:0000313" key="2">
    <source>
        <dbReference type="EMBL" id="KRO47237.1"/>
    </source>
</evidence>
<dbReference type="PANTHER" id="PTHR43319:SF3">
    <property type="entry name" value="BETA-LACTAMASE-RELATED DOMAIN-CONTAINING PROTEIN"/>
    <property type="match status" value="1"/>
</dbReference>
<reference evidence="2 3" key="1">
    <citation type="submission" date="2015-10" db="EMBL/GenBank/DDBJ databases">
        <title>Metagenome-Assembled Genomes uncover a global brackish microbiome.</title>
        <authorList>
            <person name="Hugerth L.W."/>
            <person name="Larsson J."/>
            <person name="Alneberg J."/>
            <person name="Lindh M.V."/>
            <person name="Legrand C."/>
            <person name="Pinhassi J."/>
            <person name="Andersson A.F."/>
        </authorList>
    </citation>
    <scope>NUCLEOTIDE SEQUENCE [LARGE SCALE GENOMIC DNA]</scope>
    <source>
        <strain evidence="2">BACL6 MAG-120924-bin43</strain>
    </source>
</reference>
<proteinExistence type="predicted"/>
<name>A0A0R2QAJ1_9ACTN</name>
<gene>
    <name evidence="2" type="ORF">ABR75_07485</name>
</gene>
<evidence type="ECO:0000259" key="1">
    <source>
        <dbReference type="Pfam" id="PF00144"/>
    </source>
</evidence>
<feature type="non-terminal residue" evidence="2">
    <location>
        <position position="325"/>
    </location>
</feature>
<dbReference type="PANTHER" id="PTHR43319">
    <property type="entry name" value="BETA-LACTAMASE-RELATED"/>
    <property type="match status" value="1"/>
</dbReference>
<dbReference type="AlphaFoldDB" id="A0A0R2QAJ1"/>
<dbReference type="Proteomes" id="UP000051017">
    <property type="component" value="Unassembled WGS sequence"/>
</dbReference>
<dbReference type="InterPro" id="IPR052907">
    <property type="entry name" value="Beta-lactamase/esterase"/>
</dbReference>
<dbReference type="Pfam" id="PF00144">
    <property type="entry name" value="Beta-lactamase"/>
    <property type="match status" value="1"/>
</dbReference>